<evidence type="ECO:0000313" key="3">
    <source>
        <dbReference type="Proteomes" id="UP000649345"/>
    </source>
</evidence>
<sequence>MGHDKLKKWKKGSLTIEAVYLLPFLFLCIFVLLVLLLCLHDRCTLTAAAAELAGKGEQQKYRAAERLENELYLGGVEAAKERLILMQPEEIEASVGKNQVWMYFEMSTPMLGGIRMQAEEQAARRNPCGEIRRFRKGKEAAGV</sequence>
<evidence type="ECO:0000256" key="1">
    <source>
        <dbReference type="SAM" id="Phobius"/>
    </source>
</evidence>
<reference evidence="2" key="1">
    <citation type="submission" date="2020-08" db="EMBL/GenBank/DDBJ databases">
        <title>Genome public.</title>
        <authorList>
            <person name="Liu C."/>
            <person name="Sun Q."/>
        </authorList>
    </citation>
    <scope>NUCLEOTIDE SEQUENCE</scope>
    <source>
        <strain evidence="2">NSJ-68</strain>
    </source>
</reference>
<organism evidence="2 3">
    <name type="scientific">Anaerosacchariphilus hominis</name>
    <dbReference type="NCBI Taxonomy" id="2763017"/>
    <lineage>
        <taxon>Bacteria</taxon>
        <taxon>Bacillati</taxon>
        <taxon>Bacillota</taxon>
        <taxon>Clostridia</taxon>
        <taxon>Lachnospirales</taxon>
        <taxon>Lachnospiraceae</taxon>
        <taxon>Anaerosacchariphilus</taxon>
    </lineage>
</organism>
<keyword evidence="1" id="KW-0472">Membrane</keyword>
<gene>
    <name evidence="2" type="ORF">H8S44_13855</name>
</gene>
<dbReference type="Proteomes" id="UP000649345">
    <property type="component" value="Unassembled WGS sequence"/>
</dbReference>
<dbReference type="EMBL" id="JACOOR010000008">
    <property type="protein sequence ID" value="MBC5660845.1"/>
    <property type="molecule type" value="Genomic_DNA"/>
</dbReference>
<proteinExistence type="predicted"/>
<dbReference type="RefSeq" id="WP_186872583.1">
    <property type="nucleotide sequence ID" value="NZ_JACOOR010000008.1"/>
</dbReference>
<feature type="transmembrane region" description="Helical" evidence="1">
    <location>
        <begin position="20"/>
        <end position="39"/>
    </location>
</feature>
<accession>A0A923LET3</accession>
<evidence type="ECO:0000313" key="2">
    <source>
        <dbReference type="EMBL" id="MBC5660845.1"/>
    </source>
</evidence>
<keyword evidence="1" id="KW-1133">Transmembrane helix</keyword>
<keyword evidence="3" id="KW-1185">Reference proteome</keyword>
<protein>
    <recommendedName>
        <fullName evidence="4">Pilus assembly protein</fullName>
    </recommendedName>
</protein>
<dbReference type="AlphaFoldDB" id="A0A923LET3"/>
<keyword evidence="1" id="KW-0812">Transmembrane</keyword>
<name>A0A923LET3_9FIRM</name>
<evidence type="ECO:0008006" key="4">
    <source>
        <dbReference type="Google" id="ProtNLM"/>
    </source>
</evidence>
<comment type="caution">
    <text evidence="2">The sequence shown here is derived from an EMBL/GenBank/DDBJ whole genome shotgun (WGS) entry which is preliminary data.</text>
</comment>